<evidence type="ECO:0008006" key="4">
    <source>
        <dbReference type="Google" id="ProtNLM"/>
    </source>
</evidence>
<keyword evidence="3" id="KW-1185">Reference proteome</keyword>
<dbReference type="RefSeq" id="WP_113033231.1">
    <property type="nucleotide sequence ID" value="NZ_QMFB01000014.1"/>
</dbReference>
<keyword evidence="1" id="KW-0812">Transmembrane</keyword>
<dbReference type="Proteomes" id="UP000250369">
    <property type="component" value="Unassembled WGS sequence"/>
</dbReference>
<accession>A0A329MH54</accession>
<keyword evidence="1" id="KW-0472">Membrane</keyword>
<feature type="transmembrane region" description="Helical" evidence="1">
    <location>
        <begin position="50"/>
        <end position="67"/>
    </location>
</feature>
<sequence length="76" mass="8926">MHKLLSLRHWLHVFKRVWKLLGSSGVPIWEKLVFTVPALLYVVLPDALPMLPIDDIAVVMLLANWFAERMEKKYKI</sequence>
<reference evidence="2 3" key="1">
    <citation type="journal article" date="2009" name="Int. J. Syst. Evol. Microbiol.">
        <title>Paenibacillus contaminans sp. nov., isolated from a contaminated laboratory plate.</title>
        <authorList>
            <person name="Chou J.H."/>
            <person name="Lee J.H."/>
            <person name="Lin M.C."/>
            <person name="Chang P.S."/>
            <person name="Arun A.B."/>
            <person name="Young C.C."/>
            <person name="Chen W.M."/>
        </authorList>
    </citation>
    <scope>NUCLEOTIDE SEQUENCE [LARGE SCALE GENOMIC DNA]</scope>
    <source>
        <strain evidence="2 3">CKOBP-6</strain>
    </source>
</reference>
<proteinExistence type="predicted"/>
<evidence type="ECO:0000256" key="1">
    <source>
        <dbReference type="SAM" id="Phobius"/>
    </source>
</evidence>
<feature type="transmembrane region" description="Helical" evidence="1">
    <location>
        <begin position="20"/>
        <end position="44"/>
    </location>
</feature>
<dbReference type="EMBL" id="QMFB01000014">
    <property type="protein sequence ID" value="RAV19022.1"/>
    <property type="molecule type" value="Genomic_DNA"/>
</dbReference>
<protein>
    <recommendedName>
        <fullName evidence="4">DUF1232 domain-containing protein</fullName>
    </recommendedName>
</protein>
<gene>
    <name evidence="2" type="ORF">DQG23_23045</name>
</gene>
<keyword evidence="1" id="KW-1133">Transmembrane helix</keyword>
<name>A0A329MH54_9BACL</name>
<evidence type="ECO:0000313" key="2">
    <source>
        <dbReference type="EMBL" id="RAV19022.1"/>
    </source>
</evidence>
<dbReference type="AlphaFoldDB" id="A0A329MH54"/>
<organism evidence="2 3">
    <name type="scientific">Paenibacillus contaminans</name>
    <dbReference type="NCBI Taxonomy" id="450362"/>
    <lineage>
        <taxon>Bacteria</taxon>
        <taxon>Bacillati</taxon>
        <taxon>Bacillota</taxon>
        <taxon>Bacilli</taxon>
        <taxon>Bacillales</taxon>
        <taxon>Paenibacillaceae</taxon>
        <taxon>Paenibacillus</taxon>
    </lineage>
</organism>
<comment type="caution">
    <text evidence="2">The sequence shown here is derived from an EMBL/GenBank/DDBJ whole genome shotgun (WGS) entry which is preliminary data.</text>
</comment>
<evidence type="ECO:0000313" key="3">
    <source>
        <dbReference type="Proteomes" id="UP000250369"/>
    </source>
</evidence>
<dbReference type="OrthoDB" id="2657769at2"/>